<accession>A7NG17</accession>
<dbReference type="STRING" id="383372.Rcas_0271"/>
<proteinExistence type="predicted"/>
<dbReference type="InterPro" id="IPR025354">
    <property type="entry name" value="DUF4258"/>
</dbReference>
<name>A7NG17_ROSCS</name>
<organism evidence="1 2">
    <name type="scientific">Roseiflexus castenholzii (strain DSM 13941 / HLO8)</name>
    <dbReference type="NCBI Taxonomy" id="383372"/>
    <lineage>
        <taxon>Bacteria</taxon>
        <taxon>Bacillati</taxon>
        <taxon>Chloroflexota</taxon>
        <taxon>Chloroflexia</taxon>
        <taxon>Chloroflexales</taxon>
        <taxon>Roseiflexineae</taxon>
        <taxon>Roseiflexaceae</taxon>
        <taxon>Roseiflexus</taxon>
    </lineage>
</organism>
<protein>
    <recommendedName>
        <fullName evidence="3">DUF4258 domain-containing protein</fullName>
    </recommendedName>
</protein>
<gene>
    <name evidence="1" type="ordered locus">Rcas_0271</name>
</gene>
<dbReference type="EMBL" id="CP000804">
    <property type="protein sequence ID" value="ABU56404.1"/>
    <property type="molecule type" value="Genomic_DNA"/>
</dbReference>
<dbReference type="Pfam" id="PF14076">
    <property type="entry name" value="DUF4258"/>
    <property type="match status" value="1"/>
</dbReference>
<dbReference type="AlphaFoldDB" id="A7NG17"/>
<reference evidence="1 2" key="1">
    <citation type="submission" date="2007-08" db="EMBL/GenBank/DDBJ databases">
        <title>Complete sequence of Roseiflexus castenholzii DSM 13941.</title>
        <authorList>
            <consortium name="US DOE Joint Genome Institute"/>
            <person name="Copeland A."/>
            <person name="Lucas S."/>
            <person name="Lapidus A."/>
            <person name="Barry K."/>
            <person name="Glavina del Rio T."/>
            <person name="Dalin E."/>
            <person name="Tice H."/>
            <person name="Pitluck S."/>
            <person name="Thompson L.S."/>
            <person name="Brettin T."/>
            <person name="Bruce D."/>
            <person name="Detter J.C."/>
            <person name="Han C."/>
            <person name="Tapia R."/>
            <person name="Schmutz J."/>
            <person name="Larimer F."/>
            <person name="Land M."/>
            <person name="Hauser L."/>
            <person name="Kyrpides N."/>
            <person name="Mikhailova N."/>
            <person name="Bryant D.A."/>
            <person name="Hanada S."/>
            <person name="Tsukatani Y."/>
            <person name="Richardson P."/>
        </authorList>
    </citation>
    <scope>NUCLEOTIDE SEQUENCE [LARGE SCALE GENOMIC DNA]</scope>
    <source>
        <strain evidence="2">DSM 13941 / HLO8</strain>
    </source>
</reference>
<evidence type="ECO:0000313" key="1">
    <source>
        <dbReference type="EMBL" id="ABU56404.1"/>
    </source>
</evidence>
<dbReference type="RefSeq" id="WP_011997808.1">
    <property type="nucleotide sequence ID" value="NC_009767.1"/>
</dbReference>
<evidence type="ECO:0008006" key="3">
    <source>
        <dbReference type="Google" id="ProtNLM"/>
    </source>
</evidence>
<keyword evidence="2" id="KW-1185">Reference proteome</keyword>
<dbReference type="OrthoDB" id="9155928at2"/>
<dbReference type="eggNOG" id="ENOG50333W0">
    <property type="taxonomic scope" value="Bacteria"/>
</dbReference>
<dbReference type="HOGENOM" id="CLU_185321_0_0_0"/>
<sequence length="94" mass="10801">MTNAQPIAHYRISEHARNEMSRRQISESEITSVLAAPEQVEIVREGRAVYQSRFQIGDPPKLYLVRVFVDVDVIPPVVVTVYRTSKVAKYWGKE</sequence>
<dbReference type="KEGG" id="rca:Rcas_0271"/>
<evidence type="ECO:0000313" key="2">
    <source>
        <dbReference type="Proteomes" id="UP000000263"/>
    </source>
</evidence>
<dbReference type="Proteomes" id="UP000000263">
    <property type="component" value="Chromosome"/>
</dbReference>